<organism evidence="1 2">
    <name type="scientific">Labeo rohita</name>
    <name type="common">Indian major carp</name>
    <name type="synonym">Cyprinus rohita</name>
    <dbReference type="NCBI Taxonomy" id="84645"/>
    <lineage>
        <taxon>Eukaryota</taxon>
        <taxon>Metazoa</taxon>
        <taxon>Chordata</taxon>
        <taxon>Craniata</taxon>
        <taxon>Vertebrata</taxon>
        <taxon>Euteleostomi</taxon>
        <taxon>Actinopterygii</taxon>
        <taxon>Neopterygii</taxon>
        <taxon>Teleostei</taxon>
        <taxon>Ostariophysi</taxon>
        <taxon>Cypriniformes</taxon>
        <taxon>Cyprinidae</taxon>
        <taxon>Labeoninae</taxon>
        <taxon>Labeonini</taxon>
        <taxon>Labeo</taxon>
    </lineage>
</organism>
<dbReference type="EMBL" id="JACTAM010000008">
    <property type="protein sequence ID" value="KAI2661197.1"/>
    <property type="molecule type" value="Genomic_DNA"/>
</dbReference>
<evidence type="ECO:0000313" key="1">
    <source>
        <dbReference type="EMBL" id="KAI2661197.1"/>
    </source>
</evidence>
<keyword evidence="2" id="KW-1185">Reference proteome</keyword>
<comment type="caution">
    <text evidence="1">The sequence shown here is derived from an EMBL/GenBank/DDBJ whole genome shotgun (WGS) entry which is preliminary data.</text>
</comment>
<gene>
    <name evidence="1" type="ORF">H4Q32_006735</name>
</gene>
<evidence type="ECO:0000313" key="2">
    <source>
        <dbReference type="Proteomes" id="UP000830375"/>
    </source>
</evidence>
<reference evidence="1 2" key="1">
    <citation type="submission" date="2022-01" db="EMBL/GenBank/DDBJ databases">
        <title>A high-quality chromosome-level genome assembly of rohu carp, Labeo rohita.</title>
        <authorList>
            <person name="Arick M.A. II"/>
            <person name="Hsu C.-Y."/>
            <person name="Magbanua Z."/>
            <person name="Pechanova O."/>
            <person name="Grover C."/>
            <person name="Miller E."/>
            <person name="Thrash A."/>
            <person name="Ezzel L."/>
            <person name="Alam S."/>
            <person name="Benzie J."/>
            <person name="Hamilton M."/>
            <person name="Karsi A."/>
            <person name="Lawrence M.L."/>
            <person name="Peterson D.G."/>
        </authorList>
    </citation>
    <scope>NUCLEOTIDE SEQUENCE [LARGE SCALE GENOMIC DNA]</scope>
    <source>
        <strain evidence="2">BAU-BD-2019</strain>
        <tissue evidence="1">Blood</tissue>
    </source>
</reference>
<accession>A0ABQ8MFX6</accession>
<protein>
    <submittedName>
        <fullName evidence="1">Highly reducing polyketide synthase 19</fullName>
    </submittedName>
</protein>
<name>A0ABQ8MFX6_LABRO</name>
<dbReference type="Proteomes" id="UP000830375">
    <property type="component" value="Unassembled WGS sequence"/>
</dbReference>
<sequence length="97" mass="10407">MALPSVGSTVGHHYGCFLGPIWHRLLQVYPGNSLAPPSGPPWSFLSSPWLLFPPLLLLPLPPPWTLFAVLLLSPPEFPLMPPSVVIYGARTCLPGGG</sequence>
<proteinExistence type="predicted"/>